<dbReference type="InterPro" id="IPR002110">
    <property type="entry name" value="Ankyrin_rpt"/>
</dbReference>
<dbReference type="EMBL" id="MCOG01000016">
    <property type="protein sequence ID" value="ORY78785.1"/>
    <property type="molecule type" value="Genomic_DNA"/>
</dbReference>
<gene>
    <name evidence="6" type="ORF">LY90DRAFT_626249</name>
</gene>
<feature type="repeat" description="ANK" evidence="3">
    <location>
        <begin position="1243"/>
        <end position="1275"/>
    </location>
</feature>
<dbReference type="SMART" id="SM00248">
    <property type="entry name" value="ANK"/>
    <property type="match status" value="31"/>
</dbReference>
<keyword evidence="4" id="KW-0175">Coiled coil</keyword>
<protein>
    <submittedName>
        <fullName evidence="6">Ankyrin</fullName>
    </submittedName>
</protein>
<dbReference type="STRING" id="1754190.A0A1Y2F786"/>
<reference evidence="6 7" key="1">
    <citation type="submission" date="2016-08" db="EMBL/GenBank/DDBJ databases">
        <title>A Parts List for Fungal Cellulosomes Revealed by Comparative Genomics.</title>
        <authorList>
            <consortium name="DOE Joint Genome Institute"/>
            <person name="Haitjema C.H."/>
            <person name="Gilmore S.P."/>
            <person name="Henske J.K."/>
            <person name="Solomon K.V."/>
            <person name="De Groot R."/>
            <person name="Kuo A."/>
            <person name="Mondo S.J."/>
            <person name="Salamov A.A."/>
            <person name="Labutti K."/>
            <person name="Zhao Z."/>
            <person name="Chiniquy J."/>
            <person name="Barry K."/>
            <person name="Brewer H.M."/>
            <person name="Purvine S.O."/>
            <person name="Wright A.T."/>
            <person name="Boxma B."/>
            <person name="Van Alen T."/>
            <person name="Hackstein J.H."/>
            <person name="Baker S.E."/>
            <person name="Grigoriev I.V."/>
            <person name="O'Malley M.A."/>
        </authorList>
    </citation>
    <scope>NUCLEOTIDE SEQUENCE [LARGE SCALE GENOMIC DNA]</scope>
    <source>
        <strain evidence="6 7">G1</strain>
    </source>
</reference>
<evidence type="ECO:0000256" key="1">
    <source>
        <dbReference type="ARBA" id="ARBA00022737"/>
    </source>
</evidence>
<dbReference type="PROSITE" id="PS50088">
    <property type="entry name" value="ANK_REPEAT"/>
    <property type="match status" value="5"/>
</dbReference>
<dbReference type="InterPro" id="IPR036770">
    <property type="entry name" value="Ankyrin_rpt-contain_sf"/>
</dbReference>
<feature type="region of interest" description="Disordered" evidence="5">
    <location>
        <begin position="820"/>
        <end position="839"/>
    </location>
</feature>
<dbReference type="PANTHER" id="PTHR24198:SF165">
    <property type="entry name" value="ANKYRIN REPEAT-CONTAINING PROTEIN-RELATED"/>
    <property type="match status" value="1"/>
</dbReference>
<feature type="compositionally biased region" description="Low complexity" evidence="5">
    <location>
        <begin position="1805"/>
        <end position="1816"/>
    </location>
</feature>
<dbReference type="PROSITE" id="PS50297">
    <property type="entry name" value="ANK_REP_REGION"/>
    <property type="match status" value="4"/>
</dbReference>
<feature type="region of interest" description="Disordered" evidence="5">
    <location>
        <begin position="1787"/>
        <end position="1816"/>
    </location>
</feature>
<feature type="region of interest" description="Disordered" evidence="5">
    <location>
        <begin position="982"/>
        <end position="1015"/>
    </location>
</feature>
<dbReference type="Gene3D" id="1.25.40.20">
    <property type="entry name" value="Ankyrin repeat-containing domain"/>
    <property type="match status" value="7"/>
</dbReference>
<dbReference type="PANTHER" id="PTHR24198">
    <property type="entry name" value="ANKYRIN REPEAT AND PROTEIN KINASE DOMAIN-CONTAINING PROTEIN"/>
    <property type="match status" value="1"/>
</dbReference>
<evidence type="ECO:0000256" key="2">
    <source>
        <dbReference type="ARBA" id="ARBA00023043"/>
    </source>
</evidence>
<organism evidence="6 7">
    <name type="scientific">Neocallimastix californiae</name>
    <dbReference type="NCBI Taxonomy" id="1754190"/>
    <lineage>
        <taxon>Eukaryota</taxon>
        <taxon>Fungi</taxon>
        <taxon>Fungi incertae sedis</taxon>
        <taxon>Chytridiomycota</taxon>
        <taxon>Chytridiomycota incertae sedis</taxon>
        <taxon>Neocallimastigomycetes</taxon>
        <taxon>Neocallimastigales</taxon>
        <taxon>Neocallimastigaceae</taxon>
        <taxon>Neocallimastix</taxon>
    </lineage>
</organism>
<feature type="compositionally biased region" description="Polar residues" evidence="5">
    <location>
        <begin position="1787"/>
        <end position="1802"/>
    </location>
</feature>
<proteinExistence type="predicted"/>
<feature type="repeat" description="ANK" evidence="3">
    <location>
        <begin position="2007"/>
        <end position="2039"/>
    </location>
</feature>
<dbReference type="Pfam" id="PF12796">
    <property type="entry name" value="Ank_2"/>
    <property type="match status" value="7"/>
</dbReference>
<feature type="repeat" description="ANK" evidence="3">
    <location>
        <begin position="1608"/>
        <end position="1640"/>
    </location>
</feature>
<feature type="repeat" description="ANK" evidence="3">
    <location>
        <begin position="1514"/>
        <end position="1546"/>
    </location>
</feature>
<feature type="repeat" description="ANK" evidence="3">
    <location>
        <begin position="1481"/>
        <end position="1513"/>
    </location>
</feature>
<dbReference type="OrthoDB" id="20872at2759"/>
<keyword evidence="2 3" id="KW-0040">ANK repeat</keyword>
<accession>A0A1Y2F786</accession>
<sequence length="2111" mass="248232">MVVNEMIHLHSLNKIKEQIPNIEKKYENFYQDFNIIDTCIKENLPYNVIEFLISKHKGDLKSYNENIYPLYFLLLEKKYEIFDLFLRYGFNINGNIYIESMNKHFNLYFALIFNGELDEEKIKYLITHGIDINKQFPKIENNLGMLTVNSFIKYRMIDSLILNSFDSNNEKIYPYYESIRFLFNYYSTANNKPIISLIFFGKERKKISNDNFAILLKENIRYVDIDNIPKYGLIKIIQCNALNIIKLFISFLGVEAFKNSKFLSNLQQLIYYEGGNNFLNSINNIIKIYEDKYKESEDEKLIFEKIKEKNEKVVENILYKHKEIVNIRNENEKTPLIYAEQYAIDKPEIFDILIKYESNKDAFDKNKSTALHIACQYNNYNSISKLITETNINFMNKSNQTPLMVALKQNNFNCALVLLQSQYNINVNIADNNNDTPLIYMIKNNMEYLCIYKLLINKGAHINYNQFKNELINKIINNKSFLKSIINNGIYFSENDNIKYINYPLIFSIKENMLNLFKHLLNYYEVINEYDQNKKSCLFYAIENDNEEYFNLLINSEKINIKDCNDTSKTPLEYSLELNKENMTKLLLYKYIDFFEKDYKENSYLKDIINSKFSNIVLKLSNQNELNYSKIKDIIYLIKNQIEQENKNTNIDKVSNENQDLKNNRTNENYDMLELILDEYIEDINKQSGDMKLSPLMILIIKENYNGAKLIIEHDADVNIRDIYSNTPFMYMLKYSKINEEIYKLLINHGAFIDYKLFKKPHFIDTIIKNSVFIKLYINKEIKIKYEDKNESVLISEPLIFSVKLKHYHFIEQLLKNGINTDERDKDNNNPISTAEKNNDQKTIELLKKYKKSSNEKEIITEKNNIKEKNIKEINKKEKNVKETNEKDNSKKEINKKEINKKEINKKEINKKEINKKEINKKEINKKEINKKEINKKEINKKEINKKEINKKEINKKEINKKEINKKEKNVEETNKKEINKKEENIKENNENETNKKEKNVKEANENEANEKEVNKKENNLKEINIKETNEEVNNVNKDNTSINVEIHNVENLNNNNYEDEKYDIDISDESLYEYSILQISCIKGNIDMIEVLLSSQTEDINKTFSDYKLTSLMFLIISENYECAKLLLKFNPDVNIKDIYGNTPFIYMLKNLKINKEIYELLIDKGSYINNSLFNDNKFIHQLIKNEVFIELLINRSIKIDGSNNVIKTIRQPLIFAIKRNQYDLTKVLIDHNANINEFSYNGNTPLFQSVESNNYEVVKLLIENNVDLGKYNNEGKDILTVTKEKGNKDIISIIQKALNINDQPNFVMNNVNNPDNNNLNIGGQEIFNNYYNYGGQGIFNSYNYYNSYYIPFDFKNAKNHYSFLQNLIDEIKNCKESTALQQACIMDNIEDKNKFIRLHINDNAKININKQVGNYRLNALMILIYIEDYKNAIYLIKNGANVNMVDITNPLLFAIENNLVYLVETIIKYNVNMNEVDKNGNPPLIFALKLKNPTISTILIQNNVNIEARDRNGNTPLFLAITYHLVEVIKILLAFNVNLNKVNPKGKTALEYSFIHDIDIFHFLINNKYNKYNINNELFMAIKHNFVKYAILLIQNGADVNYENKNGLTPLLYSIISGKIKFVDLLISYGVKIDTCNSNGIYPIKYSIEIGEKEITRALIEQSPRYNSDNDYYKLIRQKIEDENDLLVDYAINNPKVTSTELLNKTNIINSRPLLSNISLFRAINVKHKQLNKEYIRCQEFLLNNKNNINNSFQEFGENYSNINNKDNFEISRSSSSSSINSIKQNIKENGSPRNISYDQESYESSHNNQEYNSNSNFNNSISIVFNKFNEFNDDINDNVNMDNINDLVKNYIDIDIDDSDNSDDFDDSDDFEDGINDFHALDNDEKSETTENEEKNITDLIFLFLENRNPFAKKLIQENNIINNENSEGINILTYLLLNPDKYDDKLFDYLYINSNKKYENGKTLLMYAAENEIINNKKNNDKSRIIIDLLISHHLDINEKDDNDETALFYAVKKKNQRTIIYLIKLGADVEIKNKKNENVLFPAVRTGNKLIIEFLLKKVKNKNLINIENKTILNYTNEKSIINLLFKYEVFGAYGVTNRIFHNPYY</sequence>
<dbReference type="SUPFAM" id="SSF48403">
    <property type="entry name" value="Ankyrin repeat"/>
    <property type="match status" value="6"/>
</dbReference>
<name>A0A1Y2F786_9FUNG</name>
<evidence type="ECO:0000256" key="3">
    <source>
        <dbReference type="PROSITE-ProRule" id="PRU00023"/>
    </source>
</evidence>
<comment type="caution">
    <text evidence="6">The sequence shown here is derived from an EMBL/GenBank/DDBJ whole genome shotgun (WGS) entry which is preliminary data.</text>
</comment>
<feature type="coiled-coil region" evidence="4">
    <location>
        <begin position="644"/>
        <end position="683"/>
    </location>
</feature>
<evidence type="ECO:0000313" key="6">
    <source>
        <dbReference type="EMBL" id="ORY78785.1"/>
    </source>
</evidence>
<dbReference type="Proteomes" id="UP000193920">
    <property type="component" value="Unassembled WGS sequence"/>
</dbReference>
<keyword evidence="7" id="KW-1185">Reference proteome</keyword>
<evidence type="ECO:0000256" key="4">
    <source>
        <dbReference type="SAM" id="Coils"/>
    </source>
</evidence>
<keyword evidence="1" id="KW-0677">Repeat</keyword>
<evidence type="ECO:0000313" key="7">
    <source>
        <dbReference type="Proteomes" id="UP000193920"/>
    </source>
</evidence>
<evidence type="ECO:0000256" key="5">
    <source>
        <dbReference type="SAM" id="MobiDB-lite"/>
    </source>
</evidence>